<sequence>MNTTHLFSLSVALLLSAGNAAAATDPDFKRLDTNNDGLISWPEYAAKNPVSGRLDPRRIFDNVDTNRDAYIDTAEFAAMKQRRKH</sequence>
<feature type="signal peptide" evidence="1">
    <location>
        <begin position="1"/>
        <end position="22"/>
    </location>
</feature>
<evidence type="ECO:0000313" key="3">
    <source>
        <dbReference type="EMBL" id="OQX00805.1"/>
    </source>
</evidence>
<dbReference type="InterPro" id="IPR002048">
    <property type="entry name" value="EF_hand_dom"/>
</dbReference>
<proteinExistence type="predicted"/>
<feature type="domain" description="EF-hand" evidence="2">
    <location>
        <begin position="59"/>
        <end position="79"/>
    </location>
</feature>
<protein>
    <recommendedName>
        <fullName evidence="2">EF-hand domain-containing protein</fullName>
    </recommendedName>
</protein>
<feature type="chain" id="PRO_5013005412" description="EF-hand domain-containing protein" evidence="1">
    <location>
        <begin position="23"/>
        <end position="85"/>
    </location>
</feature>
<evidence type="ECO:0000259" key="2">
    <source>
        <dbReference type="Pfam" id="PF13202"/>
    </source>
</evidence>
<accession>A0A1Y1Q9Q0</accession>
<reference evidence="3 4" key="1">
    <citation type="submission" date="2017-01" db="EMBL/GenBank/DDBJ databases">
        <title>Novel large sulfur bacteria in the metagenomes of groundwater-fed chemosynthetic microbial mats in the Lake Huron basin.</title>
        <authorList>
            <person name="Sharrar A.M."/>
            <person name="Flood B.E."/>
            <person name="Bailey J.V."/>
            <person name="Jones D.S."/>
            <person name="Biddanda B."/>
            <person name="Ruberg S.A."/>
            <person name="Marcus D.N."/>
            <person name="Dick G.J."/>
        </authorList>
    </citation>
    <scope>NUCLEOTIDE SEQUENCE [LARGE SCALE GENOMIC DNA]</scope>
    <source>
        <strain evidence="3">A8</strain>
    </source>
</reference>
<organism evidence="3 4">
    <name type="scientific">Thiothrix lacustris</name>
    <dbReference type="NCBI Taxonomy" id="525917"/>
    <lineage>
        <taxon>Bacteria</taxon>
        <taxon>Pseudomonadati</taxon>
        <taxon>Pseudomonadota</taxon>
        <taxon>Gammaproteobacteria</taxon>
        <taxon>Thiotrichales</taxon>
        <taxon>Thiotrichaceae</taxon>
        <taxon>Thiothrix</taxon>
    </lineage>
</organism>
<dbReference type="AlphaFoldDB" id="A0A1Y1Q9Q0"/>
<dbReference type="PROSITE" id="PS00018">
    <property type="entry name" value="EF_HAND_1"/>
    <property type="match status" value="1"/>
</dbReference>
<evidence type="ECO:0000313" key="4">
    <source>
        <dbReference type="Proteomes" id="UP000192491"/>
    </source>
</evidence>
<keyword evidence="1" id="KW-0732">Signal</keyword>
<dbReference type="EMBL" id="MTEJ01000622">
    <property type="protein sequence ID" value="OQX00805.1"/>
    <property type="molecule type" value="Genomic_DNA"/>
</dbReference>
<feature type="domain" description="EF-hand" evidence="2">
    <location>
        <begin position="27"/>
        <end position="44"/>
    </location>
</feature>
<dbReference type="Gene3D" id="1.10.238.10">
    <property type="entry name" value="EF-hand"/>
    <property type="match status" value="1"/>
</dbReference>
<dbReference type="InterPro" id="IPR011992">
    <property type="entry name" value="EF-hand-dom_pair"/>
</dbReference>
<name>A0A1Y1Q9Q0_9GAMM</name>
<evidence type="ECO:0000256" key="1">
    <source>
        <dbReference type="SAM" id="SignalP"/>
    </source>
</evidence>
<dbReference type="InterPro" id="IPR018247">
    <property type="entry name" value="EF_Hand_1_Ca_BS"/>
</dbReference>
<comment type="caution">
    <text evidence="3">The sequence shown here is derived from an EMBL/GenBank/DDBJ whole genome shotgun (WGS) entry which is preliminary data.</text>
</comment>
<dbReference type="SUPFAM" id="SSF47473">
    <property type="entry name" value="EF-hand"/>
    <property type="match status" value="1"/>
</dbReference>
<dbReference type="Proteomes" id="UP000192491">
    <property type="component" value="Unassembled WGS sequence"/>
</dbReference>
<dbReference type="Pfam" id="PF13202">
    <property type="entry name" value="EF-hand_5"/>
    <property type="match status" value="2"/>
</dbReference>
<gene>
    <name evidence="3" type="ORF">BWK73_47630</name>
</gene>
<dbReference type="GO" id="GO:0005509">
    <property type="term" value="F:calcium ion binding"/>
    <property type="evidence" value="ECO:0007669"/>
    <property type="project" value="InterPro"/>
</dbReference>